<dbReference type="InterPro" id="IPR036390">
    <property type="entry name" value="WH_DNA-bd_sf"/>
</dbReference>
<sequence length="168" mass="20188">MAIPQTKRRTLTNLILLILEKSIDGYARFEDFTYHHYRYHYGIPELKKRTLSQALKRLRERGLIELIDDQKLAWRLTDDGKMKAVVEQLRSQEGKWDDKWRIVIFDIPEKRRSARDLFRHNLKAWGFTPWQQSVWVTKKNCTGPLREYIKNIGIEDWVLVFESDNIGR</sequence>
<protein>
    <recommendedName>
        <fullName evidence="1">Transcriptional repressor PaaX-like central Cas2-like domain-containing protein</fullName>
    </recommendedName>
</protein>
<reference evidence="2 3" key="1">
    <citation type="journal article" date="2016" name="Nat. Commun.">
        <title>Thousands of microbial genomes shed light on interconnected biogeochemical processes in an aquifer system.</title>
        <authorList>
            <person name="Anantharaman K."/>
            <person name="Brown C.T."/>
            <person name="Hug L.A."/>
            <person name="Sharon I."/>
            <person name="Castelle C.J."/>
            <person name="Probst A.J."/>
            <person name="Thomas B.C."/>
            <person name="Singh A."/>
            <person name="Wilkins M.J."/>
            <person name="Karaoz U."/>
            <person name="Brodie E.L."/>
            <person name="Williams K.H."/>
            <person name="Hubbard S.S."/>
            <person name="Banfield J.F."/>
        </authorList>
    </citation>
    <scope>NUCLEOTIDE SEQUENCE [LARGE SCALE GENOMIC DNA]</scope>
</reference>
<comment type="caution">
    <text evidence="2">The sequence shown here is derived from an EMBL/GenBank/DDBJ whole genome shotgun (WGS) entry which is preliminary data.</text>
</comment>
<name>A0A1F5NHU0_9BACT</name>
<dbReference type="PANTHER" id="PTHR30319:SF1">
    <property type="entry name" value="TRANSCRIPTIONAL REPRESSOR PAAX"/>
    <property type="match status" value="1"/>
</dbReference>
<dbReference type="InterPro" id="IPR036388">
    <property type="entry name" value="WH-like_DNA-bd_sf"/>
</dbReference>
<organism evidence="2 3">
    <name type="scientific">Candidatus Daviesbacteria bacterium RIFCSPLOWO2_02_FULL_41_8</name>
    <dbReference type="NCBI Taxonomy" id="1797798"/>
    <lineage>
        <taxon>Bacteria</taxon>
        <taxon>Candidatus Daviesiibacteriota</taxon>
    </lineage>
</organism>
<evidence type="ECO:0000313" key="3">
    <source>
        <dbReference type="Proteomes" id="UP000176578"/>
    </source>
</evidence>
<dbReference type="GO" id="GO:0006351">
    <property type="term" value="P:DNA-templated transcription"/>
    <property type="evidence" value="ECO:0007669"/>
    <property type="project" value="TreeGrafter"/>
</dbReference>
<dbReference type="Gene3D" id="3.30.70.2650">
    <property type="match status" value="1"/>
</dbReference>
<dbReference type="Pfam" id="PF20803">
    <property type="entry name" value="PaaX_M"/>
    <property type="match status" value="1"/>
</dbReference>
<evidence type="ECO:0000313" key="2">
    <source>
        <dbReference type="EMBL" id="OGE77271.1"/>
    </source>
</evidence>
<dbReference type="PANTHER" id="PTHR30319">
    <property type="entry name" value="PHENYLACETIC ACID REGULATOR-RELATED TRANSCRIPTIONAL REPRESSOR"/>
    <property type="match status" value="1"/>
</dbReference>
<dbReference type="AlphaFoldDB" id="A0A1F5NHU0"/>
<proteinExistence type="predicted"/>
<accession>A0A1F5NHU0</accession>
<evidence type="ECO:0000259" key="1">
    <source>
        <dbReference type="Pfam" id="PF20803"/>
    </source>
</evidence>
<feature type="domain" description="Transcriptional repressor PaaX-like central Cas2-like" evidence="1">
    <location>
        <begin position="94"/>
        <end position="166"/>
    </location>
</feature>
<dbReference type="SUPFAM" id="SSF46785">
    <property type="entry name" value="Winged helix' DNA-binding domain"/>
    <property type="match status" value="1"/>
</dbReference>
<dbReference type="EMBL" id="MFDZ01000058">
    <property type="protein sequence ID" value="OGE77271.1"/>
    <property type="molecule type" value="Genomic_DNA"/>
</dbReference>
<gene>
    <name evidence="2" type="ORF">A3J19_00775</name>
</gene>
<dbReference type="InterPro" id="IPR048846">
    <property type="entry name" value="PaaX-like_central"/>
</dbReference>
<dbReference type="Gene3D" id="1.10.10.10">
    <property type="entry name" value="Winged helix-like DNA-binding domain superfamily/Winged helix DNA-binding domain"/>
    <property type="match status" value="1"/>
</dbReference>
<dbReference type="Proteomes" id="UP000176578">
    <property type="component" value="Unassembled WGS sequence"/>
</dbReference>